<dbReference type="EMBL" id="RCOS01000029">
    <property type="protein sequence ID" value="RSN77719.1"/>
    <property type="molecule type" value="Genomic_DNA"/>
</dbReference>
<dbReference type="AlphaFoldDB" id="A0A429GVA3"/>
<reference evidence="1 2" key="1">
    <citation type="submission" date="2018-10" db="EMBL/GenBank/DDBJ databases">
        <title>Co-occurring genomic capacity for anaerobic methane metabolism and dissimilatory sulfite reduction discovered in the Korarchaeota.</title>
        <authorList>
            <person name="Mckay L.J."/>
            <person name="Dlakic M."/>
            <person name="Fields M.W."/>
            <person name="Delmont T.O."/>
            <person name="Eren A.M."/>
            <person name="Jay Z.J."/>
            <person name="Klingelsmith K.B."/>
            <person name="Rusch D.B."/>
            <person name="Inskeep W.P."/>
        </authorList>
    </citation>
    <scope>NUCLEOTIDE SEQUENCE [LARGE SCALE GENOMIC DNA]</scope>
    <source>
        <strain evidence="1 2">MDKW</strain>
    </source>
</reference>
<dbReference type="Proteomes" id="UP000277582">
    <property type="component" value="Unassembled WGS sequence"/>
</dbReference>
<evidence type="ECO:0000313" key="1">
    <source>
        <dbReference type="EMBL" id="RSN77719.1"/>
    </source>
</evidence>
<proteinExistence type="predicted"/>
<accession>A0A429GVA3</accession>
<protein>
    <submittedName>
        <fullName evidence="1">Uncharacterized protein</fullName>
    </submittedName>
</protein>
<comment type="caution">
    <text evidence="1">The sequence shown here is derived from an EMBL/GenBank/DDBJ whole genome shotgun (WGS) entry which is preliminary data.</text>
</comment>
<name>A0A429GVA3_9CREN</name>
<feature type="non-terminal residue" evidence="1">
    <location>
        <position position="222"/>
    </location>
</feature>
<sequence>MQKFRIDINFPIRVSFLFCLKNLLRKLSQNFDEQEFLWSHNQCLDFSHPHVASIFEEGLWGFPENNVNKRRWELLERGCILLLYGKHKGNKGIYLKGVLTEKFVNKNPVRYWREPTGYPLQIRMNIEGSLEKANPVLREELRGLGVRILSAKADRWSLIVFGEGGTYPYSTFRAILDAFDARNIVEMPMDHEGVKRMIHNIGILQGKISEMEVELDNYRLDV</sequence>
<evidence type="ECO:0000313" key="2">
    <source>
        <dbReference type="Proteomes" id="UP000277582"/>
    </source>
</evidence>
<organism evidence="1 2">
    <name type="scientific">Candidatus Methanodesulfokora washburnensis</name>
    <dbReference type="NCBI Taxonomy" id="2478471"/>
    <lineage>
        <taxon>Archaea</taxon>
        <taxon>Thermoproteota</taxon>
        <taxon>Candidatus Korarchaeia</taxon>
        <taxon>Candidatus Korarchaeia incertae sedis</taxon>
        <taxon>Candidatus Methanodesulfokora</taxon>
    </lineage>
</organism>
<keyword evidence="2" id="KW-1185">Reference proteome</keyword>
<gene>
    <name evidence="1" type="ORF">D6D85_02165</name>
</gene>